<dbReference type="SUPFAM" id="SSF53474">
    <property type="entry name" value="alpha/beta-Hydrolases"/>
    <property type="match status" value="1"/>
</dbReference>
<gene>
    <name evidence="2" type="ORF">K469DRAFT_490716</name>
</gene>
<feature type="non-terminal residue" evidence="2">
    <location>
        <position position="1"/>
    </location>
</feature>
<dbReference type="InterPro" id="IPR052897">
    <property type="entry name" value="Sec-Metab_Biosynth_Hydrolase"/>
</dbReference>
<dbReference type="InterPro" id="IPR000073">
    <property type="entry name" value="AB_hydrolase_1"/>
</dbReference>
<dbReference type="InterPro" id="IPR029058">
    <property type="entry name" value="AB_hydrolase_fold"/>
</dbReference>
<dbReference type="Pfam" id="PF12697">
    <property type="entry name" value="Abhydrolase_6"/>
    <property type="match status" value="1"/>
</dbReference>
<accession>A0A6A6D8S8</accession>
<organism evidence="2 3">
    <name type="scientific">Zopfia rhizophila CBS 207.26</name>
    <dbReference type="NCBI Taxonomy" id="1314779"/>
    <lineage>
        <taxon>Eukaryota</taxon>
        <taxon>Fungi</taxon>
        <taxon>Dikarya</taxon>
        <taxon>Ascomycota</taxon>
        <taxon>Pezizomycotina</taxon>
        <taxon>Dothideomycetes</taxon>
        <taxon>Dothideomycetes incertae sedis</taxon>
        <taxon>Zopfiaceae</taxon>
        <taxon>Zopfia</taxon>
    </lineage>
</organism>
<dbReference type="EMBL" id="ML994731">
    <property type="protein sequence ID" value="KAF2175495.1"/>
    <property type="molecule type" value="Genomic_DNA"/>
</dbReference>
<keyword evidence="3" id="KW-1185">Reference proteome</keyword>
<dbReference type="GO" id="GO:0016787">
    <property type="term" value="F:hydrolase activity"/>
    <property type="evidence" value="ECO:0007669"/>
    <property type="project" value="UniProtKB-KW"/>
</dbReference>
<dbReference type="Gene3D" id="3.40.50.1820">
    <property type="entry name" value="alpha/beta hydrolase"/>
    <property type="match status" value="1"/>
</dbReference>
<feature type="non-terminal residue" evidence="2">
    <location>
        <position position="266"/>
    </location>
</feature>
<dbReference type="PANTHER" id="PTHR37017">
    <property type="entry name" value="AB HYDROLASE-1 DOMAIN-CONTAINING PROTEIN-RELATED"/>
    <property type="match status" value="1"/>
</dbReference>
<feature type="domain" description="AB hydrolase-1" evidence="1">
    <location>
        <begin position="3"/>
        <end position="257"/>
    </location>
</feature>
<sequence length="266" mass="29307">PTIVLVPGAFHQPTIYDKVSENLRQAGYRRINAIPLPSVGNVLTSRQPDIDAVRSVVGKELRLGNDVVLVGHSYGGTVIGEVASGLQQNSNHRLNLPAAPQAHPRDPDHVGQVLGLVYLAGYIPLISEVEHRETRPDIRNIAPSWFRFDDKAGKVYWDGDLKNFPPEQTFYNDLPAEQAKFWASKLQFSSYAALNASATYIPYTGDFNCTYVLGLRDQSLPSQWAQAFIDQPGAKFRVEKLDASHSAMLSKPKAVASIIRKAAGEK</sequence>
<dbReference type="OrthoDB" id="408373at2759"/>
<protein>
    <submittedName>
        <fullName evidence="2">Alpha/beta-hydrolase</fullName>
    </submittedName>
</protein>
<evidence type="ECO:0000313" key="2">
    <source>
        <dbReference type="EMBL" id="KAF2175495.1"/>
    </source>
</evidence>
<dbReference type="Proteomes" id="UP000800200">
    <property type="component" value="Unassembled WGS sequence"/>
</dbReference>
<dbReference type="AlphaFoldDB" id="A0A6A6D8S8"/>
<name>A0A6A6D8S8_9PEZI</name>
<evidence type="ECO:0000259" key="1">
    <source>
        <dbReference type="Pfam" id="PF12697"/>
    </source>
</evidence>
<dbReference type="PANTHER" id="PTHR37017:SF11">
    <property type="entry name" value="ESTERASE_LIPASE_THIOESTERASE DOMAIN-CONTAINING PROTEIN"/>
    <property type="match status" value="1"/>
</dbReference>
<evidence type="ECO:0000313" key="3">
    <source>
        <dbReference type="Proteomes" id="UP000800200"/>
    </source>
</evidence>
<proteinExistence type="predicted"/>
<keyword evidence="2" id="KW-0378">Hydrolase</keyword>
<reference evidence="2" key="1">
    <citation type="journal article" date="2020" name="Stud. Mycol.">
        <title>101 Dothideomycetes genomes: a test case for predicting lifestyles and emergence of pathogens.</title>
        <authorList>
            <person name="Haridas S."/>
            <person name="Albert R."/>
            <person name="Binder M."/>
            <person name="Bloem J."/>
            <person name="Labutti K."/>
            <person name="Salamov A."/>
            <person name="Andreopoulos B."/>
            <person name="Baker S."/>
            <person name="Barry K."/>
            <person name="Bills G."/>
            <person name="Bluhm B."/>
            <person name="Cannon C."/>
            <person name="Castanera R."/>
            <person name="Culley D."/>
            <person name="Daum C."/>
            <person name="Ezra D."/>
            <person name="Gonzalez J."/>
            <person name="Henrissat B."/>
            <person name="Kuo A."/>
            <person name="Liang C."/>
            <person name="Lipzen A."/>
            <person name="Lutzoni F."/>
            <person name="Magnuson J."/>
            <person name="Mondo S."/>
            <person name="Nolan M."/>
            <person name="Ohm R."/>
            <person name="Pangilinan J."/>
            <person name="Park H.-J."/>
            <person name="Ramirez L."/>
            <person name="Alfaro M."/>
            <person name="Sun H."/>
            <person name="Tritt A."/>
            <person name="Yoshinaga Y."/>
            <person name="Zwiers L.-H."/>
            <person name="Turgeon B."/>
            <person name="Goodwin S."/>
            <person name="Spatafora J."/>
            <person name="Crous P."/>
            <person name="Grigoriev I."/>
        </authorList>
    </citation>
    <scope>NUCLEOTIDE SEQUENCE</scope>
    <source>
        <strain evidence="2">CBS 207.26</strain>
    </source>
</reference>